<evidence type="ECO:0000313" key="1">
    <source>
        <dbReference type="EMBL" id="CCH57781.1"/>
    </source>
</evidence>
<dbReference type="GO" id="GO:0009007">
    <property type="term" value="F:site-specific DNA-methyltransferase (adenine-specific) activity"/>
    <property type="evidence" value="ECO:0007669"/>
    <property type="project" value="InterPro"/>
</dbReference>
<dbReference type="GO" id="GO:0009307">
    <property type="term" value="P:DNA restriction-modification system"/>
    <property type="evidence" value="ECO:0007669"/>
    <property type="project" value="InterPro"/>
</dbReference>
<organism evidence="1 2">
    <name type="scientific">Acinetobacter phage AP22</name>
    <dbReference type="NCBI Taxonomy" id="1187128"/>
    <lineage>
        <taxon>Viruses</taxon>
        <taxon>Duplodnaviria</taxon>
        <taxon>Heunggongvirae</taxon>
        <taxon>Uroviricota</taxon>
        <taxon>Caudoviricetes</taxon>
        <taxon>Obolenskvirus</taxon>
        <taxon>Obolenskvirus AP22</taxon>
    </lineage>
</organism>
<name>I2GUI0_9CAUD</name>
<dbReference type="RefSeq" id="YP_006383823.1">
    <property type="nucleotide sequence ID" value="NC_017984.1"/>
</dbReference>
<keyword evidence="2" id="KW-1185">Reference proteome</keyword>
<dbReference type="GO" id="GO:0032259">
    <property type="term" value="P:methylation"/>
    <property type="evidence" value="ECO:0007669"/>
    <property type="project" value="UniProtKB-KW"/>
</dbReference>
<reference evidence="1 2" key="1">
    <citation type="submission" date="2012-05" db="EMBL/GenBank/DDBJ databases">
        <title>The genome sequence of bacteriophage AP22 lytic for Acinetobacter baumannii.</title>
        <authorList>
            <person name="Volozhantsev N.V."/>
            <person name="Popova A.V."/>
            <person name="Bogun A.G."/>
        </authorList>
    </citation>
    <scope>NUCLEOTIDE SEQUENCE [LARGE SCALE GENOMIC DNA]</scope>
</reference>
<protein>
    <submittedName>
        <fullName evidence="1">Putative DNA N-6-adenine-methyltransferase (Dam)</fullName>
    </submittedName>
</protein>
<dbReference type="GO" id="GO:0003677">
    <property type="term" value="F:DNA binding"/>
    <property type="evidence" value="ECO:0007669"/>
    <property type="project" value="InterPro"/>
</dbReference>
<dbReference type="Proteomes" id="UP000002880">
    <property type="component" value="Segment"/>
</dbReference>
<keyword evidence="1" id="KW-0808">Transferase</keyword>
<dbReference type="Pfam" id="PF05869">
    <property type="entry name" value="Dam"/>
    <property type="match status" value="1"/>
</dbReference>
<reference evidence="1 2" key="2">
    <citation type="submission" date="2012-05" db="EMBL/GenBank/DDBJ databases">
        <authorList>
            <person name="Volozhantsev N."/>
        </authorList>
    </citation>
    <scope>NUCLEOTIDE SEQUENCE [LARGE SCALE GENOMIC DNA]</scope>
</reference>
<dbReference type="OrthoDB" id="7051at10239"/>
<proteinExistence type="predicted"/>
<evidence type="ECO:0000313" key="2">
    <source>
        <dbReference type="Proteomes" id="UP000002880"/>
    </source>
</evidence>
<dbReference type="EMBL" id="HE806280">
    <property type="protein sequence ID" value="CCH57781.1"/>
    <property type="molecule type" value="Genomic_DNA"/>
</dbReference>
<keyword evidence="1" id="KW-0489">Methyltransferase</keyword>
<dbReference type="InterPro" id="IPR008593">
    <property type="entry name" value="Dam_MeTrfase"/>
</dbReference>
<dbReference type="GeneID" id="12979060"/>
<dbReference type="KEGG" id="vg:12979060"/>
<accession>I2GUI0</accession>
<dbReference type="REBASE" id="48519">
    <property type="entry name" value="M.Aba22ORFAP"/>
</dbReference>
<sequence length="151" mass="17468">MNVHFSSDKQTWETPQDLFDKLNDIFNFNLDACAEHDTAKVKKYFTIDDNALIQDWIGSVWCNPPYNREQIKFIEKALNESLKHKSTVVLLIPARPETKVWQNVIFKSASQICFIKGRLKFGNSKYNAPFPSALIVFGKHIDLSEFGFCVY</sequence>